<dbReference type="OrthoDB" id="9801978at2"/>
<evidence type="ECO:0000256" key="2">
    <source>
        <dbReference type="ARBA" id="ARBA00022741"/>
    </source>
</evidence>
<dbReference type="PANTHER" id="PTHR43024:SF1">
    <property type="entry name" value="UDP-N-ACETYLMURAMOYL-TRIPEPTIDE--D-ALANYL-D-ALANINE LIGASE"/>
    <property type="match status" value="1"/>
</dbReference>
<dbReference type="Pfam" id="PF02875">
    <property type="entry name" value="Mur_ligase_C"/>
    <property type="match status" value="1"/>
</dbReference>
<dbReference type="GO" id="GO:0016881">
    <property type="term" value="F:acid-amino acid ligase activity"/>
    <property type="evidence" value="ECO:0007669"/>
    <property type="project" value="InterPro"/>
</dbReference>
<dbReference type="Gene3D" id="3.40.1190.10">
    <property type="entry name" value="Mur-like, catalytic domain"/>
    <property type="match status" value="1"/>
</dbReference>
<evidence type="ECO:0000256" key="1">
    <source>
        <dbReference type="ARBA" id="ARBA00022598"/>
    </source>
</evidence>
<sequence>MKILQLHEILSPIKGEVIKEGPPVNLKKVITQKKKLQKGTLLFCLDRNLGKTDIQKPFPPCVIITDRPQKLKNITGDATIVKVDNIKGAYHRFLLFHRKSFEVPIIAITGTSGKTTTKEMIKHILAERHNVKATLGNYNLFRSNASVLANFEEKTDFGVFEFGVGKTGNLDKCSKYFGPYSALITGIGSDHIERFGSPEKYRDEKLKILNGVGEDGIIILNADCPNTVEAVHKMNITPIWFGTGNNADYRAEDIHFSAQGMEFTLIFKDTGYPVLIPGLGVHTVYNALAALAAAHSHGIELQSAIRRLKTFRPLKRHLEVKKGIKGATLIDDTWNTNSSSVHAALSVLKEVSNDRHSIAVLGKISELGSEEKAEHKKIARMVIENQPSTLITIGKTASTIGKEAIRLGMNAENIHMCEKPEDAFSLIQKLAGPEAIILVKTSMRESFRGFLKKLKA</sequence>
<dbReference type="RefSeq" id="WP_058297936.1">
    <property type="nucleotide sequence ID" value="NZ_FMAU01000001.1"/>
</dbReference>
<keyword evidence="2" id="KW-0547">Nucleotide-binding</keyword>
<accession>A0A0V8HP50</accession>
<evidence type="ECO:0000313" key="7">
    <source>
        <dbReference type="Proteomes" id="UP000181997"/>
    </source>
</evidence>
<dbReference type="GO" id="GO:0005524">
    <property type="term" value="F:ATP binding"/>
    <property type="evidence" value="ECO:0007669"/>
    <property type="project" value="UniProtKB-KW"/>
</dbReference>
<keyword evidence="1 6" id="KW-0436">Ligase</keyword>
<dbReference type="Pfam" id="PF08245">
    <property type="entry name" value="Mur_ligase_M"/>
    <property type="match status" value="1"/>
</dbReference>
<evidence type="ECO:0000259" key="5">
    <source>
        <dbReference type="Pfam" id="PF08245"/>
    </source>
</evidence>
<feature type="domain" description="Mur ligase C-terminal" evidence="4">
    <location>
        <begin position="318"/>
        <end position="442"/>
    </location>
</feature>
<proteinExistence type="predicted"/>
<dbReference type="PANTHER" id="PTHR43024">
    <property type="entry name" value="UDP-N-ACETYLMURAMOYL-TRIPEPTIDE--D-ALANYL-D-ALANINE LIGASE"/>
    <property type="match status" value="1"/>
</dbReference>
<dbReference type="InterPro" id="IPR004101">
    <property type="entry name" value="Mur_ligase_C"/>
</dbReference>
<dbReference type="InterPro" id="IPR051046">
    <property type="entry name" value="MurCDEF_CellWall_CoF430Synth"/>
</dbReference>
<evidence type="ECO:0000313" key="6">
    <source>
        <dbReference type="EMBL" id="SCB92041.1"/>
    </source>
</evidence>
<evidence type="ECO:0000256" key="3">
    <source>
        <dbReference type="ARBA" id="ARBA00022840"/>
    </source>
</evidence>
<dbReference type="InterPro" id="IPR013221">
    <property type="entry name" value="Mur_ligase_cen"/>
</dbReference>
<dbReference type="Gene3D" id="3.90.190.20">
    <property type="entry name" value="Mur ligase, C-terminal domain"/>
    <property type="match status" value="1"/>
</dbReference>
<name>A0A0V8HP50_9BACI</name>
<evidence type="ECO:0000259" key="4">
    <source>
        <dbReference type="Pfam" id="PF02875"/>
    </source>
</evidence>
<gene>
    <name evidence="6" type="ORF">GA0061094_1410</name>
</gene>
<protein>
    <submittedName>
        <fullName evidence="6">UDP-N-acetylmuramoyl-tripeptide--D-alanyl-D-alanine ligase</fullName>
    </submittedName>
</protein>
<dbReference type="Proteomes" id="UP000181997">
    <property type="component" value="Unassembled WGS sequence"/>
</dbReference>
<dbReference type="InterPro" id="IPR036615">
    <property type="entry name" value="Mur_ligase_C_dom_sf"/>
</dbReference>
<reference evidence="7" key="1">
    <citation type="submission" date="2016-08" db="EMBL/GenBank/DDBJ databases">
        <authorList>
            <person name="Varghese N."/>
            <person name="Submissions Spin"/>
        </authorList>
    </citation>
    <scope>NUCLEOTIDE SEQUENCE [LARGE SCALE GENOMIC DNA]</scope>
    <source>
        <strain evidence="7">SGD-1123</strain>
    </source>
</reference>
<organism evidence="6 7">
    <name type="scientific">[Bacillus] enclensis</name>
    <dbReference type="NCBI Taxonomy" id="1402860"/>
    <lineage>
        <taxon>Bacteria</taxon>
        <taxon>Bacillati</taxon>
        <taxon>Bacillota</taxon>
        <taxon>Bacilli</taxon>
        <taxon>Bacillales</taxon>
        <taxon>Bacillaceae</taxon>
        <taxon>Rossellomorea</taxon>
    </lineage>
</organism>
<feature type="domain" description="Mur ligase central" evidence="5">
    <location>
        <begin position="108"/>
        <end position="294"/>
    </location>
</feature>
<dbReference type="AlphaFoldDB" id="A0A0V8HP50"/>
<dbReference type="SUPFAM" id="SSF53623">
    <property type="entry name" value="MurD-like peptide ligases, catalytic domain"/>
    <property type="match status" value="1"/>
</dbReference>
<dbReference type="InterPro" id="IPR036565">
    <property type="entry name" value="Mur-like_cat_sf"/>
</dbReference>
<dbReference type="EMBL" id="FMAU01000001">
    <property type="protein sequence ID" value="SCB92041.1"/>
    <property type="molecule type" value="Genomic_DNA"/>
</dbReference>
<keyword evidence="7" id="KW-1185">Reference proteome</keyword>
<keyword evidence="3" id="KW-0067">ATP-binding</keyword>
<dbReference type="SUPFAM" id="SSF53244">
    <property type="entry name" value="MurD-like peptide ligases, peptide-binding domain"/>
    <property type="match status" value="1"/>
</dbReference>